<protein>
    <submittedName>
        <fullName evidence="1">Uncharacterized protein</fullName>
    </submittedName>
</protein>
<accession>A0ABR4JF75</accession>
<reference evidence="1 2" key="1">
    <citation type="submission" date="2024-07" db="EMBL/GenBank/DDBJ databases">
        <title>Section-level genome sequencing and comparative genomics of Aspergillus sections Usti and Cavernicolus.</title>
        <authorList>
            <consortium name="Lawrence Berkeley National Laboratory"/>
            <person name="Nybo J.L."/>
            <person name="Vesth T.C."/>
            <person name="Theobald S."/>
            <person name="Frisvad J.C."/>
            <person name="Larsen T.O."/>
            <person name="Kjaerboelling I."/>
            <person name="Rothschild-Mancinelli K."/>
            <person name="Lyhne E.K."/>
            <person name="Kogle M.E."/>
            <person name="Barry K."/>
            <person name="Clum A."/>
            <person name="Na H."/>
            <person name="Ledsgaard L."/>
            <person name="Lin J."/>
            <person name="Lipzen A."/>
            <person name="Kuo A."/>
            <person name="Riley R."/>
            <person name="Mondo S."/>
            <person name="LaButti K."/>
            <person name="Haridas S."/>
            <person name="Pangalinan J."/>
            <person name="Salamov A.A."/>
            <person name="Simmons B.A."/>
            <person name="Magnuson J.K."/>
            <person name="Chen J."/>
            <person name="Drula E."/>
            <person name="Henrissat B."/>
            <person name="Wiebenga A."/>
            <person name="Lubbers R.J."/>
            <person name="Gomes A.C."/>
            <person name="Macurrencykelacurrency M.R."/>
            <person name="Stajich J."/>
            <person name="Grigoriev I.V."/>
            <person name="Mortensen U.H."/>
            <person name="De vries R.P."/>
            <person name="Baker S.E."/>
            <person name="Andersen M.R."/>
        </authorList>
    </citation>
    <scope>NUCLEOTIDE SEQUENCE [LARGE SCALE GENOMIC DNA]</scope>
    <source>
        <strain evidence="1 2">CBS 756.74</strain>
    </source>
</reference>
<proteinExistence type="predicted"/>
<comment type="caution">
    <text evidence="1">The sequence shown here is derived from an EMBL/GenBank/DDBJ whole genome shotgun (WGS) entry which is preliminary data.</text>
</comment>
<dbReference type="Proteomes" id="UP001610444">
    <property type="component" value="Unassembled WGS sequence"/>
</dbReference>
<gene>
    <name evidence="1" type="ORF">BJX68DRAFT_259150</name>
</gene>
<name>A0ABR4JF75_9EURO</name>
<dbReference type="GeneID" id="98158815"/>
<dbReference type="EMBL" id="JBFXLR010000082">
    <property type="protein sequence ID" value="KAL2838672.1"/>
    <property type="molecule type" value="Genomic_DNA"/>
</dbReference>
<evidence type="ECO:0000313" key="1">
    <source>
        <dbReference type="EMBL" id="KAL2838672.1"/>
    </source>
</evidence>
<keyword evidence="2" id="KW-1185">Reference proteome</keyword>
<evidence type="ECO:0000313" key="2">
    <source>
        <dbReference type="Proteomes" id="UP001610444"/>
    </source>
</evidence>
<organism evidence="1 2">
    <name type="scientific">Aspergillus pseudodeflectus</name>
    <dbReference type="NCBI Taxonomy" id="176178"/>
    <lineage>
        <taxon>Eukaryota</taxon>
        <taxon>Fungi</taxon>
        <taxon>Dikarya</taxon>
        <taxon>Ascomycota</taxon>
        <taxon>Pezizomycotina</taxon>
        <taxon>Eurotiomycetes</taxon>
        <taxon>Eurotiomycetidae</taxon>
        <taxon>Eurotiales</taxon>
        <taxon>Aspergillaceae</taxon>
        <taxon>Aspergillus</taxon>
        <taxon>Aspergillus subgen. Nidulantes</taxon>
    </lineage>
</organism>
<dbReference type="RefSeq" id="XP_070893141.1">
    <property type="nucleotide sequence ID" value="XM_071043651.1"/>
</dbReference>
<sequence length="230" mass="26279">MACVLEHGIDRPRLDLIEWGSIFQFLEDRRMAMSFAAAVQTDGHILAEIQVKEDNASKDRDIARRWTDDECIVPSAELDSESYTYSTMSDYGIIRDINTADTEYGRAESSAQATRRARHSLPPARRGVACREQIDFVNVVGAPCRHEYCRSFPIPLPRCCRQPINLITARIFLESDLVEQYEKKRFETPNRTYCYSSDCGAFINISYINGEQPHTKMDGNVASHAGEWWN</sequence>